<gene>
    <name evidence="1" type="ORF">CJ301_12895</name>
</gene>
<sequence>MTTFPSHRTKINRAMRLAKVGEHRTTAEALLRALPESVIARVTGHELAELLDAVWKLSQNSIASAETEIDSDGGVCDEDKQAFRELA</sequence>
<accession>A0A2G1ME67</accession>
<reference evidence="1 2" key="1">
    <citation type="submission" date="2017-08" db="EMBL/GenBank/DDBJ databases">
        <title>Draft Genome Sequence of Loktanella cinnabarina Strain XM1, Isolated from Coastal Surface Water.</title>
        <authorList>
            <person name="Ma R."/>
            <person name="Wang J."/>
            <person name="Wang Q."/>
            <person name="Ma Z."/>
            <person name="Li J."/>
            <person name="Chen L."/>
        </authorList>
    </citation>
    <scope>NUCLEOTIDE SEQUENCE [LARGE SCALE GENOMIC DNA]</scope>
    <source>
        <strain evidence="1 2">XM1</strain>
    </source>
</reference>
<keyword evidence="2" id="KW-1185">Reference proteome</keyword>
<name>A0A2G1ME67_9RHOB</name>
<dbReference type="AlphaFoldDB" id="A0A2G1ME67"/>
<evidence type="ECO:0000313" key="1">
    <source>
        <dbReference type="EMBL" id="PHP27035.1"/>
    </source>
</evidence>
<organism evidence="1 2">
    <name type="scientific">Limimaricola cinnabarinus</name>
    <dbReference type="NCBI Taxonomy" id="1125964"/>
    <lineage>
        <taxon>Bacteria</taxon>
        <taxon>Pseudomonadati</taxon>
        <taxon>Pseudomonadota</taxon>
        <taxon>Alphaproteobacteria</taxon>
        <taxon>Rhodobacterales</taxon>
        <taxon>Paracoccaceae</taxon>
        <taxon>Limimaricola</taxon>
    </lineage>
</organism>
<protein>
    <submittedName>
        <fullName evidence="1">Uncharacterized protein</fullName>
    </submittedName>
</protein>
<dbReference type="RefSeq" id="WP_099277810.1">
    <property type="nucleotide sequence ID" value="NZ_KZ304964.1"/>
</dbReference>
<evidence type="ECO:0000313" key="2">
    <source>
        <dbReference type="Proteomes" id="UP000221860"/>
    </source>
</evidence>
<comment type="caution">
    <text evidence="1">The sequence shown here is derived from an EMBL/GenBank/DDBJ whole genome shotgun (WGS) entry which is preliminary data.</text>
</comment>
<dbReference type="Proteomes" id="UP000221860">
    <property type="component" value="Unassembled WGS sequence"/>
</dbReference>
<dbReference type="EMBL" id="NQWH01000021">
    <property type="protein sequence ID" value="PHP27035.1"/>
    <property type="molecule type" value="Genomic_DNA"/>
</dbReference>
<proteinExistence type="predicted"/>